<proteinExistence type="predicted"/>
<protein>
    <submittedName>
        <fullName evidence="1">Phage protein D</fullName>
    </submittedName>
</protein>
<keyword evidence="2" id="KW-1185">Reference proteome</keyword>
<gene>
    <name evidence="1" type="ORF">LF41_3026</name>
</gene>
<dbReference type="eggNOG" id="COG3500">
    <property type="taxonomic scope" value="Bacteria"/>
</dbReference>
<accession>A0A0A2WGR2</accession>
<dbReference type="RefSeq" id="WP_036168361.1">
    <property type="nucleotide sequence ID" value="NZ_JRKJ01000008.1"/>
</dbReference>
<name>A0A0A2WGR2_9GAMM</name>
<reference evidence="1 2" key="1">
    <citation type="submission" date="2014-09" db="EMBL/GenBank/DDBJ databases">
        <title>Genome sequences of Lysobacter dokdonensis DS-58.</title>
        <authorList>
            <person name="Kim J.F."/>
            <person name="Kwak M.-J."/>
        </authorList>
    </citation>
    <scope>NUCLEOTIDE SEQUENCE [LARGE SCALE GENOMIC DNA]</scope>
    <source>
        <strain evidence="1 2">DS-58</strain>
    </source>
</reference>
<evidence type="ECO:0000313" key="1">
    <source>
        <dbReference type="EMBL" id="KGQ19376.1"/>
    </source>
</evidence>
<dbReference type="PATRIC" id="fig|1300345.3.peg.1569"/>
<dbReference type="AlphaFoldDB" id="A0A0A2WGR2"/>
<comment type="caution">
    <text evidence="1">The sequence shown here is derived from an EMBL/GenBank/DDBJ whole genome shotgun (WGS) entry which is preliminary data.</text>
</comment>
<dbReference type="SUPFAM" id="SSF69279">
    <property type="entry name" value="Phage tail proteins"/>
    <property type="match status" value="1"/>
</dbReference>
<dbReference type="STRING" id="1300345.LF41_3026"/>
<dbReference type="Proteomes" id="UP000030518">
    <property type="component" value="Unassembled WGS sequence"/>
</dbReference>
<organism evidence="1 2">
    <name type="scientific">Lysobacter dokdonensis DS-58</name>
    <dbReference type="NCBI Taxonomy" id="1300345"/>
    <lineage>
        <taxon>Bacteria</taxon>
        <taxon>Pseudomonadati</taxon>
        <taxon>Pseudomonadota</taxon>
        <taxon>Gammaproteobacteria</taxon>
        <taxon>Lysobacterales</taxon>
        <taxon>Lysobacteraceae</taxon>
        <taxon>Noviluteimonas</taxon>
    </lineage>
</organism>
<dbReference type="EMBL" id="JRKJ01000008">
    <property type="protein sequence ID" value="KGQ19376.1"/>
    <property type="molecule type" value="Genomic_DNA"/>
</dbReference>
<dbReference type="OrthoDB" id="9762420at2"/>
<sequence length="368" mass="40859">MSAIPIYEGQDFYVPAFEVKLDGRPTGRDVIRDILSVSYKDSLQEIDSFEITINNWDADKREFKYSDLDLFNPGKRVELSMGYQGALRTMLKGEITSLRPAFPAGGASTLAVSGLNILHRFRTQQESRTYTSMTDSDIAQQIAGRLNVEVDTSSATNLPTFEYLVQDNKYDIIFMMERARRAGFDIFVKEGDASDPGKTTLVYRPSTTVHQPTYRLTYGKSLVEFQPELTTANQVGKVTVRGWDRVKKEAINYTATRADLVTQGVGERGGQAAIDKSVEQKAEIVATKPVESQAEAQQLAKQILEGIAKEMVKANGSVPGLPDIRSGTVLEIDGLGERFSGRYFVVSTTHAIGDSGYTTQFECRREEL</sequence>
<dbReference type="Pfam" id="PF05954">
    <property type="entry name" value="Phage_GPD"/>
    <property type="match status" value="1"/>
</dbReference>
<evidence type="ECO:0000313" key="2">
    <source>
        <dbReference type="Proteomes" id="UP000030518"/>
    </source>
</evidence>